<dbReference type="AlphaFoldDB" id="A0A392T958"/>
<protein>
    <submittedName>
        <fullName evidence="1">Uncharacterized protein</fullName>
    </submittedName>
</protein>
<feature type="non-terminal residue" evidence="1">
    <location>
        <position position="43"/>
    </location>
</feature>
<name>A0A392T958_9FABA</name>
<dbReference type="EMBL" id="LXQA010532866">
    <property type="protein sequence ID" value="MCI57663.1"/>
    <property type="molecule type" value="Genomic_DNA"/>
</dbReference>
<evidence type="ECO:0000313" key="1">
    <source>
        <dbReference type="EMBL" id="MCI57663.1"/>
    </source>
</evidence>
<proteinExistence type="predicted"/>
<keyword evidence="2" id="KW-1185">Reference proteome</keyword>
<accession>A0A392T958</accession>
<reference evidence="1 2" key="1">
    <citation type="journal article" date="2018" name="Front. Plant Sci.">
        <title>Red Clover (Trifolium pratense) and Zigzag Clover (T. medium) - A Picture of Genomic Similarities and Differences.</title>
        <authorList>
            <person name="Dluhosova J."/>
            <person name="Istvanek J."/>
            <person name="Nedelnik J."/>
            <person name="Repkova J."/>
        </authorList>
    </citation>
    <scope>NUCLEOTIDE SEQUENCE [LARGE SCALE GENOMIC DNA]</scope>
    <source>
        <strain evidence="2">cv. 10/8</strain>
        <tissue evidence="1">Leaf</tissue>
    </source>
</reference>
<dbReference type="Proteomes" id="UP000265520">
    <property type="component" value="Unassembled WGS sequence"/>
</dbReference>
<evidence type="ECO:0000313" key="2">
    <source>
        <dbReference type="Proteomes" id="UP000265520"/>
    </source>
</evidence>
<sequence>MILDASVGGSLKNRDATQAMELVETMAQNDYRAQNDRGDKKKT</sequence>
<comment type="caution">
    <text evidence="1">The sequence shown here is derived from an EMBL/GenBank/DDBJ whole genome shotgun (WGS) entry which is preliminary data.</text>
</comment>
<organism evidence="1 2">
    <name type="scientific">Trifolium medium</name>
    <dbReference type="NCBI Taxonomy" id="97028"/>
    <lineage>
        <taxon>Eukaryota</taxon>
        <taxon>Viridiplantae</taxon>
        <taxon>Streptophyta</taxon>
        <taxon>Embryophyta</taxon>
        <taxon>Tracheophyta</taxon>
        <taxon>Spermatophyta</taxon>
        <taxon>Magnoliopsida</taxon>
        <taxon>eudicotyledons</taxon>
        <taxon>Gunneridae</taxon>
        <taxon>Pentapetalae</taxon>
        <taxon>rosids</taxon>
        <taxon>fabids</taxon>
        <taxon>Fabales</taxon>
        <taxon>Fabaceae</taxon>
        <taxon>Papilionoideae</taxon>
        <taxon>50 kb inversion clade</taxon>
        <taxon>NPAAA clade</taxon>
        <taxon>Hologalegina</taxon>
        <taxon>IRL clade</taxon>
        <taxon>Trifolieae</taxon>
        <taxon>Trifolium</taxon>
    </lineage>
</organism>